<dbReference type="EMBL" id="OQ884030">
    <property type="protein sequence ID" value="WNO29934.1"/>
    <property type="molecule type" value="Genomic_DNA"/>
</dbReference>
<organism evidence="1">
    <name type="scientific">Bacillus phage SDFMU_Pbc</name>
    <dbReference type="NCBI Taxonomy" id="3076135"/>
    <lineage>
        <taxon>Viruses</taxon>
        <taxon>Duplodnaviria</taxon>
        <taxon>Heunggongvirae</taxon>
        <taxon>Uroviricota</taxon>
        <taxon>Caudoviricetes</taxon>
        <taxon>Herelleviridae</taxon>
        <taxon>Bastillevirinae</taxon>
        <taxon>Agatevirus</taxon>
        <taxon>Agatevirus agate</taxon>
    </lineage>
</organism>
<reference evidence="1" key="1">
    <citation type="submission" date="2023-04" db="EMBL/GenBank/DDBJ databases">
        <authorList>
            <person name="Zhang X."/>
        </authorList>
    </citation>
    <scope>NUCLEOTIDE SEQUENCE</scope>
</reference>
<accession>A0AA96KRR4</accession>
<name>A0AA96KRR4_9CAUD</name>
<sequence>MSLFRMGDIVAILTGGEKGLYEVTESLDNSDTCKVTKDFADSELTVLKHDLFLVCEVDDRVDV</sequence>
<evidence type="ECO:0000313" key="1">
    <source>
        <dbReference type="EMBL" id="WNO29934.1"/>
    </source>
</evidence>
<protein>
    <submittedName>
        <fullName evidence="1">Uncharacterized protein</fullName>
    </submittedName>
</protein>
<proteinExistence type="predicted"/>